<keyword evidence="2" id="KW-0812">Transmembrane</keyword>
<dbReference type="OrthoDB" id="653949at2"/>
<evidence type="ECO:0000313" key="3">
    <source>
        <dbReference type="EMBL" id="PHK99504.1"/>
    </source>
</evidence>
<gene>
    <name evidence="3" type="ORF">CGL56_00130</name>
</gene>
<dbReference type="GO" id="GO:0042834">
    <property type="term" value="F:peptidoglycan binding"/>
    <property type="evidence" value="ECO:0007669"/>
    <property type="project" value="InterPro"/>
</dbReference>
<evidence type="ECO:0000256" key="1">
    <source>
        <dbReference type="SAM" id="MobiDB-lite"/>
    </source>
</evidence>
<proteinExistence type="predicted"/>
<feature type="transmembrane region" description="Helical" evidence="2">
    <location>
        <begin position="163"/>
        <end position="184"/>
    </location>
</feature>
<sequence>MHAPVTTALRSILMEEGRVCLPGIGTLLVVQQPALVSLIEGRASAPAARVSFNANLVVDDGRLARQVSNPDEVEQFLRQTRQSLDAGRTVLLEGVGKLFRHPDGEIRFTPGGDNFSKESFGLPTLEVRPIVRKEKTPEEPPRRRPKPVRQLQGSEFGRRYGSAAWYAAVLVGILTVIFLLFRLAGTISEEFGKQDPASVPRERLNVAPPTPRPAAPTIDANEVQPAPPPRINESPGTDPEMDEVTAPAPPAAAAPTQNVAIIAIGLFGRQRNVDKQTRRLSEAGYTPYTDQEGRNTRVGVRVTYDEVEELNRVLREIRARYTEDAFVMRVNGEDRRPR</sequence>
<protein>
    <recommendedName>
        <fullName evidence="5">CCDC81-like prokaryotic HU domain-containing protein</fullName>
    </recommendedName>
</protein>
<evidence type="ECO:0000256" key="2">
    <source>
        <dbReference type="SAM" id="Phobius"/>
    </source>
</evidence>
<dbReference type="RefSeq" id="WP_099104483.1">
    <property type="nucleotide sequence ID" value="NZ_JAATJF010000001.1"/>
</dbReference>
<feature type="region of interest" description="Disordered" evidence="1">
    <location>
        <begin position="193"/>
        <end position="252"/>
    </location>
</feature>
<dbReference type="SUPFAM" id="SSF110997">
    <property type="entry name" value="Sporulation related repeat"/>
    <property type="match status" value="1"/>
</dbReference>
<dbReference type="Proteomes" id="UP000226437">
    <property type="component" value="Unassembled WGS sequence"/>
</dbReference>
<dbReference type="AlphaFoldDB" id="A0A2G0CHP8"/>
<feature type="region of interest" description="Disordered" evidence="1">
    <location>
        <begin position="128"/>
        <end position="151"/>
    </location>
</feature>
<dbReference type="EMBL" id="PDLO01000001">
    <property type="protein sequence ID" value="PHK99504.1"/>
    <property type="molecule type" value="Genomic_DNA"/>
</dbReference>
<keyword evidence="2" id="KW-1133">Transmembrane helix</keyword>
<organism evidence="3 4">
    <name type="scientific">Neolewinella marina</name>
    <dbReference type="NCBI Taxonomy" id="438751"/>
    <lineage>
        <taxon>Bacteria</taxon>
        <taxon>Pseudomonadati</taxon>
        <taxon>Bacteroidota</taxon>
        <taxon>Saprospiria</taxon>
        <taxon>Saprospirales</taxon>
        <taxon>Lewinellaceae</taxon>
        <taxon>Neolewinella</taxon>
    </lineage>
</organism>
<accession>A0A2G0CHP8</accession>
<name>A0A2G0CHP8_9BACT</name>
<feature type="compositionally biased region" description="Basic and acidic residues" evidence="1">
    <location>
        <begin position="129"/>
        <end position="142"/>
    </location>
</feature>
<reference evidence="3 4" key="1">
    <citation type="submission" date="2017-10" db="EMBL/GenBank/DDBJ databases">
        <title>The draft genome sequence of Lewinella marina KCTC 32374.</title>
        <authorList>
            <person name="Wang K."/>
        </authorList>
    </citation>
    <scope>NUCLEOTIDE SEQUENCE [LARGE SCALE GENOMIC DNA]</scope>
    <source>
        <strain evidence="3 4">MKG-38</strain>
    </source>
</reference>
<comment type="caution">
    <text evidence="3">The sequence shown here is derived from an EMBL/GenBank/DDBJ whole genome shotgun (WGS) entry which is preliminary data.</text>
</comment>
<keyword evidence="4" id="KW-1185">Reference proteome</keyword>
<evidence type="ECO:0000313" key="4">
    <source>
        <dbReference type="Proteomes" id="UP000226437"/>
    </source>
</evidence>
<keyword evidence="2" id="KW-0472">Membrane</keyword>
<dbReference type="InterPro" id="IPR036680">
    <property type="entry name" value="SPOR-like_sf"/>
</dbReference>
<evidence type="ECO:0008006" key="5">
    <source>
        <dbReference type="Google" id="ProtNLM"/>
    </source>
</evidence>